<comment type="function">
    <text evidence="1">Involved in endocytosis.</text>
</comment>
<feature type="repeat" description="TPR" evidence="3">
    <location>
        <begin position="6"/>
        <end position="39"/>
    </location>
</feature>
<dbReference type="OrthoDB" id="29013at2759"/>
<dbReference type="InterPro" id="IPR051722">
    <property type="entry name" value="Endocytosis_PI4K-reg_protein"/>
</dbReference>
<dbReference type="PROSITE" id="PS50005">
    <property type="entry name" value="TPR"/>
    <property type="match status" value="2"/>
</dbReference>
<comment type="caution">
    <text evidence="4">The sequence shown here is derived from an EMBL/GenBank/DDBJ whole genome shotgun (WGS) entry which is preliminary data.</text>
</comment>
<evidence type="ECO:0000256" key="1">
    <source>
        <dbReference type="ARBA" id="ARBA00002550"/>
    </source>
</evidence>
<feature type="non-terminal residue" evidence="4">
    <location>
        <position position="117"/>
    </location>
</feature>
<feature type="non-terminal residue" evidence="4">
    <location>
        <position position="1"/>
    </location>
</feature>
<dbReference type="SUPFAM" id="SSF48452">
    <property type="entry name" value="TPR-like"/>
    <property type="match status" value="1"/>
</dbReference>
<organism evidence="4 5">
    <name type="scientific">Acaulospora morrowiae</name>
    <dbReference type="NCBI Taxonomy" id="94023"/>
    <lineage>
        <taxon>Eukaryota</taxon>
        <taxon>Fungi</taxon>
        <taxon>Fungi incertae sedis</taxon>
        <taxon>Mucoromycota</taxon>
        <taxon>Glomeromycotina</taxon>
        <taxon>Glomeromycetes</taxon>
        <taxon>Diversisporales</taxon>
        <taxon>Acaulosporaceae</taxon>
        <taxon>Acaulospora</taxon>
    </lineage>
</organism>
<keyword evidence="5" id="KW-1185">Reference proteome</keyword>
<proteinExistence type="inferred from homology"/>
<evidence type="ECO:0000256" key="2">
    <source>
        <dbReference type="ARBA" id="ARBA00038251"/>
    </source>
</evidence>
<dbReference type="EMBL" id="CAJVPV010054295">
    <property type="protein sequence ID" value="CAG8783024.1"/>
    <property type="molecule type" value="Genomic_DNA"/>
</dbReference>
<name>A0A9N9P231_9GLOM</name>
<dbReference type="Gene3D" id="1.25.40.10">
    <property type="entry name" value="Tetratricopeptide repeat domain"/>
    <property type="match status" value="1"/>
</dbReference>
<evidence type="ECO:0000256" key="3">
    <source>
        <dbReference type="PROSITE-ProRule" id="PRU00339"/>
    </source>
</evidence>
<dbReference type="AlphaFoldDB" id="A0A9N9P231"/>
<dbReference type="InterPro" id="IPR019734">
    <property type="entry name" value="TPR_rpt"/>
</dbReference>
<protein>
    <submittedName>
        <fullName evidence="4">13070_t:CDS:1</fullName>
    </submittedName>
</protein>
<sequence length="117" mass="13168">SDGSNPDVWCQFGLLLFAQGQLSDAITSFHKALAIDDQHVPTLVHLARTYLETDNLEMAEGLLEEVTKGIGWDCAEAWLLLGKIYKDTNRAKRSKECLWYALSLEETNPVRSFDILP</sequence>
<accession>A0A9N9P231</accession>
<dbReference type="Pfam" id="PF14559">
    <property type="entry name" value="TPR_19"/>
    <property type="match status" value="1"/>
</dbReference>
<evidence type="ECO:0000313" key="5">
    <source>
        <dbReference type="Proteomes" id="UP000789342"/>
    </source>
</evidence>
<evidence type="ECO:0000313" key="4">
    <source>
        <dbReference type="EMBL" id="CAG8783024.1"/>
    </source>
</evidence>
<keyword evidence="3" id="KW-0802">TPR repeat</keyword>
<comment type="similarity">
    <text evidence="2">Belongs to the YPP1 family.</text>
</comment>
<feature type="repeat" description="TPR" evidence="3">
    <location>
        <begin position="75"/>
        <end position="108"/>
    </location>
</feature>
<dbReference type="PANTHER" id="PTHR23083">
    <property type="entry name" value="TETRATRICOPEPTIDE REPEAT PROTEIN, TPR"/>
    <property type="match status" value="1"/>
</dbReference>
<dbReference type="Proteomes" id="UP000789342">
    <property type="component" value="Unassembled WGS sequence"/>
</dbReference>
<dbReference type="InterPro" id="IPR011990">
    <property type="entry name" value="TPR-like_helical_dom_sf"/>
</dbReference>
<dbReference type="PANTHER" id="PTHR23083:SF464">
    <property type="entry name" value="TETRATRICOPEPTIDE REPEAT DOMAIN 7, ISOFORM A"/>
    <property type="match status" value="1"/>
</dbReference>
<dbReference type="Pfam" id="PF13181">
    <property type="entry name" value="TPR_8"/>
    <property type="match status" value="1"/>
</dbReference>
<reference evidence="4" key="1">
    <citation type="submission" date="2021-06" db="EMBL/GenBank/DDBJ databases">
        <authorList>
            <person name="Kallberg Y."/>
            <person name="Tangrot J."/>
            <person name="Rosling A."/>
        </authorList>
    </citation>
    <scope>NUCLEOTIDE SEQUENCE</scope>
    <source>
        <strain evidence="4">CL551</strain>
    </source>
</reference>
<gene>
    <name evidence="4" type="ORF">AMORRO_LOCUS17487</name>
</gene>
<dbReference type="SMART" id="SM00028">
    <property type="entry name" value="TPR"/>
    <property type="match status" value="2"/>
</dbReference>